<dbReference type="InterPro" id="IPR016163">
    <property type="entry name" value="Ald_DH_C"/>
</dbReference>
<dbReference type="Proteomes" id="UP000282551">
    <property type="component" value="Chromosome"/>
</dbReference>
<dbReference type="FunFam" id="3.40.605.10:FF:000007">
    <property type="entry name" value="NAD/NADP-dependent betaine aldehyde dehydrogenase"/>
    <property type="match status" value="1"/>
</dbReference>
<gene>
    <name evidence="8" type="ORF">NCTC10485_03559</name>
</gene>
<dbReference type="CDD" id="cd07139">
    <property type="entry name" value="ALDH_AldA-Rv0768"/>
    <property type="match status" value="1"/>
</dbReference>
<dbReference type="SUPFAM" id="SSF53720">
    <property type="entry name" value="ALDH-like"/>
    <property type="match status" value="1"/>
</dbReference>
<dbReference type="InterPro" id="IPR015590">
    <property type="entry name" value="Aldehyde_DH_dom"/>
</dbReference>
<evidence type="ECO:0000256" key="1">
    <source>
        <dbReference type="ARBA" id="ARBA00009986"/>
    </source>
</evidence>
<reference evidence="8 9" key="1">
    <citation type="submission" date="2018-12" db="EMBL/GenBank/DDBJ databases">
        <authorList>
            <consortium name="Pathogen Informatics"/>
        </authorList>
    </citation>
    <scope>NUCLEOTIDE SEQUENCE [LARGE SCALE GENOMIC DNA]</scope>
    <source>
        <strain evidence="8 9">NCTC10485</strain>
    </source>
</reference>
<dbReference type="GO" id="GO:0004029">
    <property type="term" value="F:aldehyde dehydrogenase (NAD+) activity"/>
    <property type="evidence" value="ECO:0007669"/>
    <property type="project" value="UniProtKB-EC"/>
</dbReference>
<accession>A0A3S4RPH9</accession>
<dbReference type="InterPro" id="IPR029510">
    <property type="entry name" value="Ald_DH_CS_GLU"/>
</dbReference>
<protein>
    <recommendedName>
        <fullName evidence="3">aldehyde dehydrogenase (NAD(+))</fullName>
        <ecNumber evidence="3">1.2.1.3</ecNumber>
    </recommendedName>
</protein>
<keyword evidence="2 6" id="KW-0560">Oxidoreductase</keyword>
<evidence type="ECO:0000313" key="8">
    <source>
        <dbReference type="EMBL" id="VEG49252.1"/>
    </source>
</evidence>
<dbReference type="PROSITE" id="PS00070">
    <property type="entry name" value="ALDEHYDE_DEHYDR_CYS"/>
    <property type="match status" value="1"/>
</dbReference>
<dbReference type="PANTHER" id="PTHR42804">
    <property type="entry name" value="ALDEHYDE DEHYDROGENASE"/>
    <property type="match status" value="1"/>
</dbReference>
<organism evidence="8 9">
    <name type="scientific">Mycolicibacterium chitae</name>
    <name type="common">Mycobacterium chitae</name>
    <dbReference type="NCBI Taxonomy" id="1792"/>
    <lineage>
        <taxon>Bacteria</taxon>
        <taxon>Bacillati</taxon>
        <taxon>Actinomycetota</taxon>
        <taxon>Actinomycetes</taxon>
        <taxon>Mycobacteriales</taxon>
        <taxon>Mycobacteriaceae</taxon>
        <taxon>Mycolicibacterium</taxon>
    </lineage>
</organism>
<dbReference type="FunFam" id="3.40.309.10:FF:000012">
    <property type="entry name" value="Betaine aldehyde dehydrogenase"/>
    <property type="match status" value="1"/>
</dbReference>
<evidence type="ECO:0000256" key="4">
    <source>
        <dbReference type="ARBA" id="ARBA00049194"/>
    </source>
</evidence>
<dbReference type="EC" id="1.2.1.3" evidence="3"/>
<feature type="active site" evidence="5">
    <location>
        <position position="248"/>
    </location>
</feature>
<comment type="similarity">
    <text evidence="1 6">Belongs to the aldehyde dehydrogenase family.</text>
</comment>
<dbReference type="Gene3D" id="3.40.605.10">
    <property type="entry name" value="Aldehyde Dehydrogenase, Chain A, domain 1"/>
    <property type="match status" value="1"/>
</dbReference>
<dbReference type="Gene3D" id="3.40.309.10">
    <property type="entry name" value="Aldehyde Dehydrogenase, Chain A, domain 2"/>
    <property type="match status" value="1"/>
</dbReference>
<dbReference type="InterPro" id="IPR016160">
    <property type="entry name" value="Ald_DH_CS_CYS"/>
</dbReference>
<evidence type="ECO:0000256" key="6">
    <source>
        <dbReference type="RuleBase" id="RU003345"/>
    </source>
</evidence>
<keyword evidence="9" id="KW-1185">Reference proteome</keyword>
<comment type="catalytic activity">
    <reaction evidence="4">
        <text>an aldehyde + NAD(+) + H2O = a carboxylate + NADH + 2 H(+)</text>
        <dbReference type="Rhea" id="RHEA:16185"/>
        <dbReference type="ChEBI" id="CHEBI:15377"/>
        <dbReference type="ChEBI" id="CHEBI:15378"/>
        <dbReference type="ChEBI" id="CHEBI:17478"/>
        <dbReference type="ChEBI" id="CHEBI:29067"/>
        <dbReference type="ChEBI" id="CHEBI:57540"/>
        <dbReference type="ChEBI" id="CHEBI:57945"/>
        <dbReference type="EC" id="1.2.1.3"/>
    </reaction>
</comment>
<evidence type="ECO:0000256" key="2">
    <source>
        <dbReference type="ARBA" id="ARBA00023002"/>
    </source>
</evidence>
<feature type="domain" description="Aldehyde dehydrogenase" evidence="7">
    <location>
        <begin position="13"/>
        <end position="472"/>
    </location>
</feature>
<evidence type="ECO:0000256" key="3">
    <source>
        <dbReference type="ARBA" id="ARBA00024226"/>
    </source>
</evidence>
<name>A0A3S4RPH9_MYCCI</name>
<dbReference type="PROSITE" id="PS00687">
    <property type="entry name" value="ALDEHYDE_DEHYDR_GLU"/>
    <property type="match status" value="1"/>
</dbReference>
<dbReference type="PANTHER" id="PTHR42804:SF1">
    <property type="entry name" value="ALDEHYDE DEHYDROGENASE-RELATED"/>
    <property type="match status" value="1"/>
</dbReference>
<evidence type="ECO:0000259" key="7">
    <source>
        <dbReference type="Pfam" id="PF00171"/>
    </source>
</evidence>
<dbReference type="OrthoDB" id="6882680at2"/>
<sequence length="483" mass="51471">MTNREELLIDGQWRKPKSTERLSVISASTEEVIGSVSDAGGEDVDAAVTAARRSFDEGTWRRLGVDERAEILERALQILEPKLDEVANVVTSEMGLPTSIAQVQIPSALGTARFFIDVAKNEPIAELRPGQTTAAVVKEPVGVVASIAPWNGPFNMAVNKITAPLVAGCSVVFKPAAETPLDVFYYAEALAEAGVPAGVFNLITGHRDTGRALVNHPGVDKVSFTGSTVAGREIGEVCGRSFKRMQLELGGKSAAIILEDADIPTTMQGLAVGSFFNTGQVCAAYSRVLVPRTRYDEIVDALVATAESFVVGDPFDPATTMGPLVSQQQRERVEGYISIGVDEGAKILTGGGRPAGLDRGWFVQPTVFGSADNSMRICQEEIFGPVTTVMTYDNLEEAIAIANDSDYGLHGAVFTADDEAALRVAQAVRTGTFSVNSFNYNTEAPFGGVKCSGVGRDTGREGLTAYYELKTINLTPGMERLFS</sequence>
<dbReference type="Pfam" id="PF00171">
    <property type="entry name" value="Aldedh"/>
    <property type="match status" value="1"/>
</dbReference>
<dbReference type="InterPro" id="IPR016161">
    <property type="entry name" value="Ald_DH/histidinol_DH"/>
</dbReference>
<proteinExistence type="inferred from homology"/>
<dbReference type="RefSeq" id="WP_126334950.1">
    <property type="nucleotide sequence ID" value="NZ_AP022604.1"/>
</dbReference>
<dbReference type="AlphaFoldDB" id="A0A3S4RPH9"/>
<evidence type="ECO:0000313" key="9">
    <source>
        <dbReference type="Proteomes" id="UP000282551"/>
    </source>
</evidence>
<evidence type="ECO:0000256" key="5">
    <source>
        <dbReference type="PROSITE-ProRule" id="PRU10007"/>
    </source>
</evidence>
<dbReference type="EMBL" id="LR134355">
    <property type="protein sequence ID" value="VEG49252.1"/>
    <property type="molecule type" value="Genomic_DNA"/>
</dbReference>
<dbReference type="InterPro" id="IPR016162">
    <property type="entry name" value="Ald_DH_N"/>
</dbReference>